<evidence type="ECO:0000256" key="5">
    <source>
        <dbReference type="ARBA" id="ARBA00022679"/>
    </source>
</evidence>
<evidence type="ECO:0000313" key="17">
    <source>
        <dbReference type="EMBL" id="SCY29061.1"/>
    </source>
</evidence>
<evidence type="ECO:0000256" key="2">
    <source>
        <dbReference type="ARBA" id="ARBA00004997"/>
    </source>
</evidence>
<comment type="pathway">
    <text evidence="2 14">Carbohydrate degradation; glycolysis; pyruvate from D-glyceraldehyde 3-phosphate: step 5/5.</text>
</comment>
<evidence type="ECO:0000256" key="4">
    <source>
        <dbReference type="ARBA" id="ARBA00012142"/>
    </source>
</evidence>
<evidence type="ECO:0000256" key="3">
    <source>
        <dbReference type="ARBA" id="ARBA00008663"/>
    </source>
</evidence>
<dbReference type="GO" id="GO:0000287">
    <property type="term" value="F:magnesium ion binding"/>
    <property type="evidence" value="ECO:0007669"/>
    <property type="project" value="UniProtKB-UniRule"/>
</dbReference>
<dbReference type="InterPro" id="IPR015795">
    <property type="entry name" value="Pyrv_Knase_C"/>
</dbReference>
<dbReference type="InterPro" id="IPR015813">
    <property type="entry name" value="Pyrv/PenolPyrv_kinase-like_dom"/>
</dbReference>
<proteinExistence type="inferred from homology"/>
<dbReference type="EC" id="2.7.1.40" evidence="4 13"/>
<dbReference type="InterPro" id="IPR018209">
    <property type="entry name" value="Pyrv_Knase_AS"/>
</dbReference>
<dbReference type="Pfam" id="PF00224">
    <property type="entry name" value="PK"/>
    <property type="match status" value="1"/>
</dbReference>
<dbReference type="Gene3D" id="3.20.20.60">
    <property type="entry name" value="Phosphoenolpyruvate-binding domains"/>
    <property type="match status" value="1"/>
</dbReference>
<dbReference type="OrthoDB" id="9812123at2"/>
<dbReference type="InterPro" id="IPR015793">
    <property type="entry name" value="Pyrv_Knase_brl"/>
</dbReference>
<dbReference type="SUPFAM" id="SSF51621">
    <property type="entry name" value="Phosphoenolpyruvate/pyruvate domain"/>
    <property type="match status" value="1"/>
</dbReference>
<evidence type="ECO:0000256" key="11">
    <source>
        <dbReference type="ARBA" id="ARBA00023152"/>
    </source>
</evidence>
<dbReference type="GO" id="GO:0016301">
    <property type="term" value="F:kinase activity"/>
    <property type="evidence" value="ECO:0007669"/>
    <property type="project" value="UniProtKB-KW"/>
</dbReference>
<keyword evidence="10 14" id="KW-0460">Magnesium</keyword>
<reference evidence="18" key="1">
    <citation type="submission" date="2016-10" db="EMBL/GenBank/DDBJ databases">
        <authorList>
            <person name="Varghese N."/>
        </authorList>
    </citation>
    <scope>NUCLEOTIDE SEQUENCE [LARGE SCALE GENOMIC DNA]</scope>
    <source>
        <strain evidence="18">HL 19</strain>
    </source>
</reference>
<dbReference type="EMBL" id="FMUN01000004">
    <property type="protein sequence ID" value="SCY29061.1"/>
    <property type="molecule type" value="Genomic_DNA"/>
</dbReference>
<dbReference type="GO" id="GO:0030955">
    <property type="term" value="F:potassium ion binding"/>
    <property type="evidence" value="ECO:0007669"/>
    <property type="project" value="UniProtKB-UniRule"/>
</dbReference>
<dbReference type="Gene3D" id="2.40.33.10">
    <property type="entry name" value="PK beta-barrel domain-like"/>
    <property type="match status" value="1"/>
</dbReference>
<dbReference type="FunFam" id="2.40.33.10:FF:000001">
    <property type="entry name" value="Pyruvate kinase"/>
    <property type="match status" value="1"/>
</dbReference>
<dbReference type="PATRIC" id="fig|381306.5.peg.2097"/>
<dbReference type="PANTHER" id="PTHR11817">
    <property type="entry name" value="PYRUVATE KINASE"/>
    <property type="match status" value="1"/>
</dbReference>
<dbReference type="RefSeq" id="WP_054965069.1">
    <property type="nucleotide sequence ID" value="NZ_FMUN01000004.1"/>
</dbReference>
<dbReference type="Gene3D" id="3.40.1380.20">
    <property type="entry name" value="Pyruvate kinase, C-terminal domain"/>
    <property type="match status" value="1"/>
</dbReference>
<dbReference type="Proteomes" id="UP000183104">
    <property type="component" value="Unassembled WGS sequence"/>
</dbReference>
<comment type="catalytic activity">
    <reaction evidence="14">
        <text>pyruvate + ATP = phosphoenolpyruvate + ADP + H(+)</text>
        <dbReference type="Rhea" id="RHEA:18157"/>
        <dbReference type="ChEBI" id="CHEBI:15361"/>
        <dbReference type="ChEBI" id="CHEBI:15378"/>
        <dbReference type="ChEBI" id="CHEBI:30616"/>
        <dbReference type="ChEBI" id="CHEBI:58702"/>
        <dbReference type="ChEBI" id="CHEBI:456216"/>
        <dbReference type="EC" id="2.7.1.40"/>
    </reaction>
</comment>
<sequence>MRRTKIVATLGPATDAPGALDRMIEAGVDVFRLNFSHGESSDHVRRAQEVRSRAQAHSRTIGVLADIQGPKLRIGRFENGAVELEEGQQFILDTFTELGDENRVGVTYKRLPDDVERGATLLLNDGLVAVWVEEVRGQEIIGRVVKGGTLSDNKGLNRAGGGLTAQALTEKDRRDIHTVAEIGADYLAVSFPRSADDLNKARELLEKAGGHARILAKIERPEAVAAIDEIIDASDAIMVARGDLGLEIGDAAVPPVQKRIIRRARMANKAVITATQMMESMTHAPIPTRAEVSDVANAVLDGTDAVMLSGETATGDYPVEAAGAMDRVCRETERSAFEEDPSALTGFGTETARSVDESIAQSALAISNKLEISAIAAFTTSGRTALWMSRGGTRAPIYALSPNQRTRRQVTMYRGVYPISFPIDPEKHTPRELIVTAEAELRRQGAVREGDMMILTLGEPLGEEGSTNTVKVVRVGETTA</sequence>
<evidence type="ECO:0000256" key="8">
    <source>
        <dbReference type="ARBA" id="ARBA00022777"/>
    </source>
</evidence>
<keyword evidence="7" id="KW-0547">Nucleotide-binding</keyword>
<evidence type="ECO:0000256" key="12">
    <source>
        <dbReference type="ARBA" id="ARBA00023317"/>
    </source>
</evidence>
<evidence type="ECO:0000256" key="10">
    <source>
        <dbReference type="ARBA" id="ARBA00022842"/>
    </source>
</evidence>
<dbReference type="GO" id="GO:0005524">
    <property type="term" value="F:ATP binding"/>
    <property type="evidence" value="ECO:0007669"/>
    <property type="project" value="UniProtKB-KW"/>
</dbReference>
<feature type="domain" description="Pyruvate kinase barrel" evidence="15">
    <location>
        <begin position="1"/>
        <end position="321"/>
    </location>
</feature>
<dbReference type="SUPFAM" id="SSF52935">
    <property type="entry name" value="PK C-terminal domain-like"/>
    <property type="match status" value="1"/>
</dbReference>
<keyword evidence="5 14" id="KW-0808">Transferase</keyword>
<dbReference type="NCBIfam" id="NF004978">
    <property type="entry name" value="PRK06354.1"/>
    <property type="match status" value="1"/>
</dbReference>
<dbReference type="InterPro" id="IPR001697">
    <property type="entry name" value="Pyr_Knase"/>
</dbReference>
<organism evidence="17 18">
    <name type="scientific">Thiohalorhabdus denitrificans</name>
    <dbReference type="NCBI Taxonomy" id="381306"/>
    <lineage>
        <taxon>Bacteria</taxon>
        <taxon>Pseudomonadati</taxon>
        <taxon>Pseudomonadota</taxon>
        <taxon>Gammaproteobacteria</taxon>
        <taxon>Thiohalorhabdales</taxon>
        <taxon>Thiohalorhabdaceae</taxon>
        <taxon>Thiohalorhabdus</taxon>
    </lineage>
</organism>
<keyword evidence="18" id="KW-1185">Reference proteome</keyword>
<evidence type="ECO:0000256" key="13">
    <source>
        <dbReference type="NCBIfam" id="TIGR01064"/>
    </source>
</evidence>
<comment type="cofactor">
    <cofactor evidence="1">
        <name>K(+)</name>
        <dbReference type="ChEBI" id="CHEBI:29103"/>
    </cofactor>
</comment>
<keyword evidence="9" id="KW-0067">ATP-binding</keyword>
<evidence type="ECO:0000256" key="6">
    <source>
        <dbReference type="ARBA" id="ARBA00022723"/>
    </source>
</evidence>
<dbReference type="InterPro" id="IPR015806">
    <property type="entry name" value="Pyrv_Knase_insert_dom_sf"/>
</dbReference>
<evidence type="ECO:0000313" key="18">
    <source>
        <dbReference type="Proteomes" id="UP000183104"/>
    </source>
</evidence>
<accession>A0A0P9GMA6</accession>
<keyword evidence="8 14" id="KW-0418">Kinase</keyword>
<dbReference type="PRINTS" id="PR01050">
    <property type="entry name" value="PYRUVTKNASE"/>
</dbReference>
<dbReference type="STRING" id="381306.AN478_02640"/>
<keyword evidence="6" id="KW-0479">Metal-binding</keyword>
<dbReference type="PROSITE" id="PS00110">
    <property type="entry name" value="PYRUVATE_KINASE"/>
    <property type="match status" value="1"/>
</dbReference>
<name>A0A0P9GMA6_9GAMM</name>
<feature type="domain" description="Pyruvate kinase C-terminal" evidence="16">
    <location>
        <begin position="357"/>
        <end position="473"/>
    </location>
</feature>
<evidence type="ECO:0000256" key="7">
    <source>
        <dbReference type="ARBA" id="ARBA00022741"/>
    </source>
</evidence>
<evidence type="ECO:0000259" key="15">
    <source>
        <dbReference type="Pfam" id="PF00224"/>
    </source>
</evidence>
<evidence type="ECO:0000256" key="14">
    <source>
        <dbReference type="RuleBase" id="RU000504"/>
    </source>
</evidence>
<evidence type="ECO:0000259" key="16">
    <source>
        <dbReference type="Pfam" id="PF02887"/>
    </source>
</evidence>
<dbReference type="Pfam" id="PF02887">
    <property type="entry name" value="PK_C"/>
    <property type="match status" value="1"/>
</dbReference>
<keyword evidence="11 14" id="KW-0324">Glycolysis</keyword>
<protein>
    <recommendedName>
        <fullName evidence="4 13">Pyruvate kinase</fullName>
        <ecNumber evidence="4 13">2.7.1.40</ecNumber>
    </recommendedName>
</protein>
<dbReference type="AlphaFoldDB" id="A0A0P9GMA6"/>
<dbReference type="SUPFAM" id="SSF50800">
    <property type="entry name" value="PK beta-barrel domain-like"/>
    <property type="match status" value="1"/>
</dbReference>
<dbReference type="NCBIfam" id="NF004491">
    <property type="entry name" value="PRK05826.1"/>
    <property type="match status" value="1"/>
</dbReference>
<evidence type="ECO:0000256" key="9">
    <source>
        <dbReference type="ARBA" id="ARBA00022840"/>
    </source>
</evidence>
<dbReference type="UniPathway" id="UPA00109">
    <property type="reaction ID" value="UER00188"/>
</dbReference>
<dbReference type="InterPro" id="IPR011037">
    <property type="entry name" value="Pyrv_Knase-like_insert_dom_sf"/>
</dbReference>
<comment type="similarity">
    <text evidence="3 14">Belongs to the pyruvate kinase family.</text>
</comment>
<dbReference type="InterPro" id="IPR040442">
    <property type="entry name" value="Pyrv_kinase-like_dom_sf"/>
</dbReference>
<dbReference type="GO" id="GO:0004743">
    <property type="term" value="F:pyruvate kinase activity"/>
    <property type="evidence" value="ECO:0007669"/>
    <property type="project" value="UniProtKB-UniRule"/>
</dbReference>
<evidence type="ECO:0000256" key="1">
    <source>
        <dbReference type="ARBA" id="ARBA00001958"/>
    </source>
</evidence>
<dbReference type="InterPro" id="IPR036918">
    <property type="entry name" value="Pyrv_Knase_C_sf"/>
</dbReference>
<dbReference type="NCBIfam" id="TIGR01064">
    <property type="entry name" value="pyruv_kin"/>
    <property type="match status" value="1"/>
</dbReference>
<gene>
    <name evidence="17" type="ORF">SAMN05661077_1728</name>
</gene>
<keyword evidence="12 17" id="KW-0670">Pyruvate</keyword>